<dbReference type="PANTHER" id="PTHR35908">
    <property type="entry name" value="HYPOTHETICAL FUSION PROTEIN"/>
    <property type="match status" value="1"/>
</dbReference>
<dbReference type="Proteomes" id="UP000238164">
    <property type="component" value="Chromosome 1"/>
</dbReference>
<dbReference type="AlphaFoldDB" id="A0A2N9JL48"/>
<protein>
    <recommendedName>
        <fullName evidence="1">Glyoxalase-like domain-containing protein</fullName>
    </recommendedName>
</protein>
<dbReference type="EMBL" id="LT985188">
    <property type="protein sequence ID" value="SPD88288.1"/>
    <property type="molecule type" value="Genomic_DNA"/>
</dbReference>
<dbReference type="PANTHER" id="PTHR35908:SF1">
    <property type="entry name" value="CONSERVED PROTEIN"/>
    <property type="match status" value="1"/>
</dbReference>
<dbReference type="KEGG" id="mgg:MPLG2_3258"/>
<dbReference type="Pfam" id="PF18029">
    <property type="entry name" value="Glyoxalase_6"/>
    <property type="match status" value="2"/>
</dbReference>
<evidence type="ECO:0000259" key="1">
    <source>
        <dbReference type="Pfam" id="PF18029"/>
    </source>
</evidence>
<name>A0A2N9JL48_9ACTN</name>
<keyword evidence="3" id="KW-1185">Reference proteome</keyword>
<evidence type="ECO:0000313" key="2">
    <source>
        <dbReference type="EMBL" id="SPD88288.1"/>
    </source>
</evidence>
<dbReference type="SUPFAM" id="SSF54593">
    <property type="entry name" value="Glyoxalase/Bleomycin resistance protein/Dihydroxybiphenyl dioxygenase"/>
    <property type="match status" value="1"/>
</dbReference>
<proteinExistence type="predicted"/>
<dbReference type="InterPro" id="IPR029068">
    <property type="entry name" value="Glyas_Bleomycin-R_OHBP_Dase"/>
</dbReference>
<gene>
    <name evidence="2" type="ORF">MPLG2_3258</name>
</gene>
<dbReference type="OrthoDB" id="15077at2"/>
<accession>A0A2N9JL48</accession>
<feature type="domain" description="Glyoxalase-like" evidence="1">
    <location>
        <begin position="83"/>
        <end position="181"/>
    </location>
</feature>
<feature type="domain" description="Glyoxalase-like" evidence="1">
    <location>
        <begin position="281"/>
        <end position="385"/>
    </location>
</feature>
<dbReference type="Gene3D" id="3.10.180.10">
    <property type="entry name" value="2,3-Dihydroxybiphenyl 1,2-Dioxygenase, domain 1"/>
    <property type="match status" value="2"/>
</dbReference>
<reference evidence="2 3" key="1">
    <citation type="submission" date="2018-02" db="EMBL/GenBank/DDBJ databases">
        <authorList>
            <person name="Cohen D.B."/>
            <person name="Kent A.D."/>
        </authorList>
    </citation>
    <scope>NUCLEOTIDE SEQUENCE [LARGE SCALE GENOMIC DNA]</scope>
    <source>
        <strain evidence="2">1</strain>
    </source>
</reference>
<evidence type="ECO:0000313" key="3">
    <source>
        <dbReference type="Proteomes" id="UP000238164"/>
    </source>
</evidence>
<dbReference type="InterPro" id="IPR041581">
    <property type="entry name" value="Glyoxalase_6"/>
</dbReference>
<organism evidence="2 3">
    <name type="scientific">Micropruina glycogenica</name>
    <dbReference type="NCBI Taxonomy" id="75385"/>
    <lineage>
        <taxon>Bacteria</taxon>
        <taxon>Bacillati</taxon>
        <taxon>Actinomycetota</taxon>
        <taxon>Actinomycetes</taxon>
        <taxon>Propionibacteriales</taxon>
        <taxon>Nocardioidaceae</taxon>
        <taxon>Micropruina</taxon>
    </lineage>
</organism>
<sequence length="391" mass="41284">MTAIGSDWRVVEGVVTTWFDAPSLSAAAALATCIAGLAPSAAIDLRSAGVRVRLDAAEQTGDVSAAAQELGLVADPGVLQQLSVVVESADPAALSRFWQDALGYEAAATGDLVDPLRRDPALSLRQSADARPLRNRIHLDVVRPAAVVEQAGLGEAFGAYGVCHADADGNEVDVVPGDPLGETDATSDWQAVFGAVASYRTTSPAAQGALAVALAALADEAGFPLLIDLPPGLVVLDSGKDRWEADAHGLDLDFVELAARLQRAAREAGATADATLPRFVQLFMDAADVAAVRAFWAAALGYEPDRREGVTDLNDPRRLNPVLVFQELDPAEVERRRQRNRMHLELAVPADAARTRVETALTAGGRLLGEAADRWLIVDPEDNELVVKTAR</sequence>